<feature type="transmembrane region" description="Helical" evidence="1">
    <location>
        <begin position="38"/>
        <end position="57"/>
    </location>
</feature>
<reference evidence="2 3" key="1">
    <citation type="submission" date="2020-10" db="EMBL/GenBank/DDBJ databases">
        <title>Connecting structure to function with the recovery of over 1000 high-quality activated sludge metagenome-assembled genomes encoding full-length rRNA genes using long-read sequencing.</title>
        <authorList>
            <person name="Singleton C.M."/>
            <person name="Petriglieri F."/>
            <person name="Kristensen J.M."/>
            <person name="Kirkegaard R.H."/>
            <person name="Michaelsen T.Y."/>
            <person name="Andersen M.H."/>
            <person name="Karst S.M."/>
            <person name="Dueholm M.S."/>
            <person name="Nielsen P.H."/>
            <person name="Albertsen M."/>
        </authorList>
    </citation>
    <scope>NUCLEOTIDE SEQUENCE [LARGE SCALE GENOMIC DNA]</scope>
    <source>
        <strain evidence="2">Ribe_18-Q3-R11-54_MAXAC.273</strain>
    </source>
</reference>
<dbReference type="EMBL" id="JADKGY010000032">
    <property type="protein sequence ID" value="MBK9984878.1"/>
    <property type="molecule type" value="Genomic_DNA"/>
</dbReference>
<name>A0A9D7SZM2_9BACT</name>
<feature type="transmembrane region" description="Helical" evidence="1">
    <location>
        <begin position="88"/>
        <end position="109"/>
    </location>
</feature>
<dbReference type="AlphaFoldDB" id="A0A9D7SZM2"/>
<accession>A0A9D7SZM2</accession>
<dbReference type="Proteomes" id="UP000808337">
    <property type="component" value="Unassembled WGS sequence"/>
</dbReference>
<keyword evidence="1" id="KW-0812">Transmembrane</keyword>
<organism evidence="2 3">
    <name type="scientific">Candidatus Opimibacter skivensis</name>
    <dbReference type="NCBI Taxonomy" id="2982028"/>
    <lineage>
        <taxon>Bacteria</taxon>
        <taxon>Pseudomonadati</taxon>
        <taxon>Bacteroidota</taxon>
        <taxon>Saprospiria</taxon>
        <taxon>Saprospirales</taxon>
        <taxon>Saprospiraceae</taxon>
        <taxon>Candidatus Opimibacter</taxon>
    </lineage>
</organism>
<feature type="transmembrane region" description="Helical" evidence="1">
    <location>
        <begin position="63"/>
        <end position="81"/>
    </location>
</feature>
<dbReference type="Pfam" id="PF12811">
    <property type="entry name" value="BaxI_1"/>
    <property type="match status" value="1"/>
</dbReference>
<keyword evidence="1" id="KW-1133">Transmembrane helix</keyword>
<evidence type="ECO:0000313" key="2">
    <source>
        <dbReference type="EMBL" id="MBK9984878.1"/>
    </source>
</evidence>
<feature type="transmembrane region" description="Helical" evidence="1">
    <location>
        <begin position="115"/>
        <end position="133"/>
    </location>
</feature>
<feature type="transmembrane region" description="Helical" evidence="1">
    <location>
        <begin position="179"/>
        <end position="200"/>
    </location>
</feature>
<dbReference type="PANTHER" id="PTHR41282">
    <property type="entry name" value="CONSERVED TRANSMEMBRANE PROTEIN-RELATED"/>
    <property type="match status" value="1"/>
</dbReference>
<comment type="caution">
    <text evidence="2">The sequence shown here is derived from an EMBL/GenBank/DDBJ whole genome shotgun (WGS) entry which is preliminary data.</text>
</comment>
<evidence type="ECO:0000256" key="1">
    <source>
        <dbReference type="SAM" id="Phobius"/>
    </source>
</evidence>
<protein>
    <submittedName>
        <fullName evidence="2">Bax inhibitor-1/YccA family protein</fullName>
    </submittedName>
</protein>
<dbReference type="PANTHER" id="PTHR41282:SF1">
    <property type="entry name" value="CONSERVED TRANSMEMBRANE PROTEIN-RELATED"/>
    <property type="match status" value="1"/>
</dbReference>
<keyword evidence="1" id="KW-0472">Membrane</keyword>
<sequence>MLNKLSGGGNPMLKNGFSQPASTSYVSDDQGVMTTQGAINKTFILFGIMLLTAFYNFQTQSSVLMIGGAIGGLILVIVNVFKKEYSPFIAPAYAALEGLFVGGISGIYAGFGGGIVIQAISLTLMVLFIMLVIHKTGIIPVTNQFRTGVIMATGSIALLYLLSFVLSFFGIHIPFIHEGGTIGIIFSLGVIGIASLNLLLDFDMIVKGEQYGAPKYMEWFSAMGLMITLIWLYFEILRLLGKMRN</sequence>
<proteinExistence type="predicted"/>
<feature type="transmembrane region" description="Helical" evidence="1">
    <location>
        <begin position="145"/>
        <end position="173"/>
    </location>
</feature>
<dbReference type="PIRSF" id="PIRSF009160">
    <property type="entry name" value="UCP009160"/>
    <property type="match status" value="1"/>
</dbReference>
<gene>
    <name evidence="2" type="ORF">IPP15_21370</name>
</gene>
<dbReference type="InterPro" id="IPR010539">
    <property type="entry name" value="BaxI_1-like"/>
</dbReference>
<evidence type="ECO:0000313" key="3">
    <source>
        <dbReference type="Proteomes" id="UP000808337"/>
    </source>
</evidence>
<feature type="transmembrane region" description="Helical" evidence="1">
    <location>
        <begin position="220"/>
        <end position="240"/>
    </location>
</feature>